<evidence type="ECO:0000313" key="1">
    <source>
        <dbReference type="EMBL" id="QDD69478.1"/>
    </source>
</evidence>
<dbReference type="GO" id="GO:0003723">
    <property type="term" value="F:RNA binding"/>
    <property type="evidence" value="ECO:0007669"/>
    <property type="project" value="InterPro"/>
</dbReference>
<dbReference type="AlphaFoldDB" id="A0A3R6BXR6"/>
<dbReference type="EMBL" id="CP029754">
    <property type="protein sequence ID" value="QDD69478.1"/>
    <property type="molecule type" value="Genomic_DNA"/>
</dbReference>
<proteinExistence type="predicted"/>
<name>A0A3R6BXR6_LACAM</name>
<dbReference type="SUPFAM" id="SSF55174">
    <property type="entry name" value="Alpha-L RNA-binding motif"/>
    <property type="match status" value="1"/>
</dbReference>
<dbReference type="Gene3D" id="3.10.290.10">
    <property type="entry name" value="RNA-binding S4 domain"/>
    <property type="match status" value="1"/>
</dbReference>
<dbReference type="NCBIfam" id="TIGR02988">
    <property type="entry name" value="YaaA_near_RecF"/>
    <property type="match status" value="1"/>
</dbReference>
<dbReference type="PROSITE" id="PS50889">
    <property type="entry name" value="S4"/>
    <property type="match status" value="1"/>
</dbReference>
<protein>
    <submittedName>
        <fullName evidence="1">S4 domain-containing protein YaaA</fullName>
    </submittedName>
</protein>
<dbReference type="InterPro" id="IPR014330">
    <property type="entry name" value="RNA-bd_S4-rel_YaaA"/>
</dbReference>
<sequence>MKVSIIKYFTITGEYITLGQFLKEESFISSGGQAKFYLQDNPVTLNGELEQRRGKKIFANDRLLVNGQEYEFRQED</sequence>
<reference evidence="1 2" key="1">
    <citation type="submission" date="2018-06" db="EMBL/GenBank/DDBJ databases">
        <title>Complete genome sequnece of Lactobacillus amylovorus PMRA3.</title>
        <authorList>
            <person name="Nam Y.-D."/>
            <person name="Chung W.-H."/>
            <person name="Park Y.S."/>
            <person name="Kang J."/>
        </authorList>
    </citation>
    <scope>NUCLEOTIDE SEQUENCE [LARGE SCALE GENOMIC DNA]</scope>
    <source>
        <strain evidence="1 2">PMRA3</strain>
    </source>
</reference>
<evidence type="ECO:0000313" key="2">
    <source>
        <dbReference type="Proteomes" id="UP000312326"/>
    </source>
</evidence>
<accession>A0A3R6BXR6</accession>
<dbReference type="OrthoDB" id="9811532at2"/>
<organism evidence="1 2">
    <name type="scientific">Lactobacillus amylovorus</name>
    <dbReference type="NCBI Taxonomy" id="1604"/>
    <lineage>
        <taxon>Bacteria</taxon>
        <taxon>Bacillati</taxon>
        <taxon>Bacillota</taxon>
        <taxon>Bacilli</taxon>
        <taxon>Lactobacillales</taxon>
        <taxon>Lactobacillaceae</taxon>
        <taxon>Lactobacillus</taxon>
    </lineage>
</organism>
<dbReference type="Proteomes" id="UP000312326">
    <property type="component" value="Chromosome"/>
</dbReference>
<dbReference type="Pfam" id="PF13275">
    <property type="entry name" value="S4_2"/>
    <property type="match status" value="1"/>
</dbReference>
<gene>
    <name evidence="1" type="primary">yaaA</name>
    <name evidence="1" type="ORF">DM298_00015</name>
</gene>
<dbReference type="InterPro" id="IPR036986">
    <property type="entry name" value="S4_RNA-bd_sf"/>
</dbReference>